<name>N1Q655_PSEFD</name>
<reference evidence="1 2" key="1">
    <citation type="journal article" date="2012" name="PLoS Pathog.">
        <title>Diverse lifestyles and strategies of plant pathogenesis encoded in the genomes of eighteen Dothideomycetes fungi.</title>
        <authorList>
            <person name="Ohm R.A."/>
            <person name="Feau N."/>
            <person name="Henrissat B."/>
            <person name="Schoch C.L."/>
            <person name="Horwitz B.A."/>
            <person name="Barry K.W."/>
            <person name="Condon B.J."/>
            <person name="Copeland A.C."/>
            <person name="Dhillon B."/>
            <person name="Glaser F."/>
            <person name="Hesse C.N."/>
            <person name="Kosti I."/>
            <person name="LaButti K."/>
            <person name="Lindquist E.A."/>
            <person name="Lucas S."/>
            <person name="Salamov A.A."/>
            <person name="Bradshaw R.E."/>
            <person name="Ciuffetti L."/>
            <person name="Hamelin R.C."/>
            <person name="Kema G.H.J."/>
            <person name="Lawrence C."/>
            <person name="Scott J.A."/>
            <person name="Spatafora J.W."/>
            <person name="Turgeon B.G."/>
            <person name="de Wit P.J.G.M."/>
            <person name="Zhong S."/>
            <person name="Goodwin S.B."/>
            <person name="Grigoriev I.V."/>
        </authorList>
    </citation>
    <scope>NUCLEOTIDE SEQUENCE [LARGE SCALE GENOMIC DNA]</scope>
    <source>
        <strain evidence="1 2">CIRAD86</strain>
    </source>
</reference>
<dbReference type="KEGG" id="pfj:MYCFIDRAFT_169434"/>
<dbReference type="VEuPathDB" id="FungiDB:MYCFIDRAFT_169434"/>
<proteinExistence type="predicted"/>
<sequence length="78" mass="8479">MAPSPRYLAMLASNEADIRAKPLAQRIAAFDALARLCNRVEPQGVSHAGRWSWGLPVPTVGTYYSGLWSPIQCLIPVA</sequence>
<dbReference type="RefSeq" id="XP_007921018.1">
    <property type="nucleotide sequence ID" value="XM_007922827.1"/>
</dbReference>
<dbReference type="GeneID" id="19332363"/>
<dbReference type="Proteomes" id="UP000016932">
    <property type="component" value="Unassembled WGS sequence"/>
</dbReference>
<gene>
    <name evidence="1" type="ORF">MYCFIDRAFT_169434</name>
</gene>
<evidence type="ECO:0000313" key="2">
    <source>
        <dbReference type="Proteomes" id="UP000016932"/>
    </source>
</evidence>
<protein>
    <submittedName>
        <fullName evidence="1">Uncharacterized protein</fullName>
    </submittedName>
</protein>
<accession>N1Q655</accession>
<keyword evidence="2" id="KW-1185">Reference proteome</keyword>
<dbReference type="HOGENOM" id="CLU_2623038_0_0_1"/>
<dbReference type="AlphaFoldDB" id="N1Q655"/>
<dbReference type="EMBL" id="KB446555">
    <property type="protein sequence ID" value="EME87649.1"/>
    <property type="molecule type" value="Genomic_DNA"/>
</dbReference>
<evidence type="ECO:0000313" key="1">
    <source>
        <dbReference type="EMBL" id="EME87649.1"/>
    </source>
</evidence>
<organism evidence="1 2">
    <name type="scientific">Pseudocercospora fijiensis (strain CIRAD86)</name>
    <name type="common">Black leaf streak disease fungus</name>
    <name type="synonym">Mycosphaerella fijiensis</name>
    <dbReference type="NCBI Taxonomy" id="383855"/>
    <lineage>
        <taxon>Eukaryota</taxon>
        <taxon>Fungi</taxon>
        <taxon>Dikarya</taxon>
        <taxon>Ascomycota</taxon>
        <taxon>Pezizomycotina</taxon>
        <taxon>Dothideomycetes</taxon>
        <taxon>Dothideomycetidae</taxon>
        <taxon>Mycosphaerellales</taxon>
        <taxon>Mycosphaerellaceae</taxon>
        <taxon>Pseudocercospora</taxon>
    </lineage>
</organism>